<sequence length="94" mass="10491">MQRRYQIGDLYLIRCDWQTGEPRKRWPALATANEVLRAVANATRPHSSGNHSCRSRARLDTGTAAATVLAKGDGLAWDLIRKTVDSRMSAQKKP</sequence>
<organism evidence="1 2">
    <name type="scientific">Novipirellula galeiformis</name>
    <dbReference type="NCBI Taxonomy" id="2528004"/>
    <lineage>
        <taxon>Bacteria</taxon>
        <taxon>Pseudomonadati</taxon>
        <taxon>Planctomycetota</taxon>
        <taxon>Planctomycetia</taxon>
        <taxon>Pirellulales</taxon>
        <taxon>Pirellulaceae</taxon>
        <taxon>Novipirellula</taxon>
    </lineage>
</organism>
<comment type="caution">
    <text evidence="1">The sequence shown here is derived from an EMBL/GenBank/DDBJ whole genome shotgun (WGS) entry which is preliminary data.</text>
</comment>
<keyword evidence="2" id="KW-1185">Reference proteome</keyword>
<dbReference type="Proteomes" id="UP000316304">
    <property type="component" value="Unassembled WGS sequence"/>
</dbReference>
<dbReference type="AlphaFoldDB" id="A0A5C6CKE5"/>
<reference evidence="1 2" key="1">
    <citation type="submission" date="2019-02" db="EMBL/GenBank/DDBJ databases">
        <title>Deep-cultivation of Planctomycetes and their phenomic and genomic characterization uncovers novel biology.</title>
        <authorList>
            <person name="Wiegand S."/>
            <person name="Jogler M."/>
            <person name="Boedeker C."/>
            <person name="Pinto D."/>
            <person name="Vollmers J."/>
            <person name="Rivas-Marin E."/>
            <person name="Kohn T."/>
            <person name="Peeters S.H."/>
            <person name="Heuer A."/>
            <person name="Rast P."/>
            <person name="Oberbeckmann S."/>
            <person name="Bunk B."/>
            <person name="Jeske O."/>
            <person name="Meyerdierks A."/>
            <person name="Storesund J.E."/>
            <person name="Kallscheuer N."/>
            <person name="Luecker S."/>
            <person name="Lage O.M."/>
            <person name="Pohl T."/>
            <person name="Merkel B.J."/>
            <person name="Hornburger P."/>
            <person name="Mueller R.-W."/>
            <person name="Bruemmer F."/>
            <person name="Labrenz M."/>
            <person name="Spormann A.M."/>
            <person name="Op Den Camp H."/>
            <person name="Overmann J."/>
            <person name="Amann R."/>
            <person name="Jetten M.S.M."/>
            <person name="Mascher T."/>
            <person name="Medema M.H."/>
            <person name="Devos D.P."/>
            <person name="Kaster A.-K."/>
            <person name="Ovreas L."/>
            <person name="Rohde M."/>
            <person name="Galperin M.Y."/>
            <person name="Jogler C."/>
        </authorList>
    </citation>
    <scope>NUCLEOTIDE SEQUENCE [LARGE SCALE GENOMIC DNA]</scope>
    <source>
        <strain evidence="1 2">Pla52o</strain>
    </source>
</reference>
<name>A0A5C6CKE5_9BACT</name>
<accession>A0A5C6CKE5</accession>
<evidence type="ECO:0000313" key="1">
    <source>
        <dbReference type="EMBL" id="TWU24882.1"/>
    </source>
</evidence>
<protein>
    <submittedName>
        <fullName evidence="1">Uncharacterized protein</fullName>
    </submittedName>
</protein>
<proteinExistence type="predicted"/>
<evidence type="ECO:0000313" key="2">
    <source>
        <dbReference type="Proteomes" id="UP000316304"/>
    </source>
</evidence>
<dbReference type="EMBL" id="SJPT01000002">
    <property type="protein sequence ID" value="TWU24882.1"/>
    <property type="molecule type" value="Genomic_DNA"/>
</dbReference>
<gene>
    <name evidence="1" type="ORF">Pla52o_11780</name>
</gene>